<feature type="non-terminal residue" evidence="1">
    <location>
        <position position="149"/>
    </location>
</feature>
<dbReference type="Pfam" id="PF00328">
    <property type="entry name" value="His_Phos_2"/>
    <property type="match status" value="1"/>
</dbReference>
<reference evidence="1" key="1">
    <citation type="submission" date="2015-11" db="EMBL/GenBank/DDBJ databases">
        <title>De novo transcriptome assembly of four potential Pierce s Disease insect vectors from Arizona vineyards.</title>
        <authorList>
            <person name="Tassone E.E."/>
        </authorList>
    </citation>
    <scope>NUCLEOTIDE SEQUENCE</scope>
</reference>
<dbReference type="GO" id="GO:0016791">
    <property type="term" value="F:phosphatase activity"/>
    <property type="evidence" value="ECO:0007669"/>
    <property type="project" value="UniProtKB-ARBA"/>
</dbReference>
<organism evidence="1">
    <name type="scientific">Cuerna arida</name>
    <dbReference type="NCBI Taxonomy" id="1464854"/>
    <lineage>
        <taxon>Eukaryota</taxon>
        <taxon>Metazoa</taxon>
        <taxon>Ecdysozoa</taxon>
        <taxon>Arthropoda</taxon>
        <taxon>Hexapoda</taxon>
        <taxon>Insecta</taxon>
        <taxon>Pterygota</taxon>
        <taxon>Neoptera</taxon>
        <taxon>Paraneoptera</taxon>
        <taxon>Hemiptera</taxon>
        <taxon>Auchenorrhyncha</taxon>
        <taxon>Membracoidea</taxon>
        <taxon>Cicadellidae</taxon>
        <taxon>Cicadellinae</taxon>
        <taxon>Proconiini</taxon>
        <taxon>Cuerna</taxon>
    </lineage>
</organism>
<evidence type="ECO:0000313" key="1">
    <source>
        <dbReference type="EMBL" id="JAS43179.1"/>
    </source>
</evidence>
<dbReference type="InterPro" id="IPR029033">
    <property type="entry name" value="His_PPase_superfam"/>
</dbReference>
<dbReference type="Gene3D" id="3.40.50.1240">
    <property type="entry name" value="Phosphoglycerate mutase-like"/>
    <property type="match status" value="1"/>
</dbReference>
<dbReference type="SUPFAM" id="SSF53254">
    <property type="entry name" value="Phosphoglycerate mutase-like"/>
    <property type="match status" value="1"/>
</dbReference>
<proteinExistence type="predicted"/>
<accession>A0A1B6EYU1</accession>
<feature type="non-terminal residue" evidence="1">
    <location>
        <position position="1"/>
    </location>
</feature>
<gene>
    <name evidence="1" type="ORF">g.6488</name>
</gene>
<dbReference type="EMBL" id="GECZ01026590">
    <property type="protein sequence ID" value="JAS43179.1"/>
    <property type="molecule type" value="Transcribed_RNA"/>
</dbReference>
<dbReference type="AlphaFoldDB" id="A0A1B6EYU1"/>
<name>A0A1B6EYU1_9HEMI</name>
<protein>
    <submittedName>
        <fullName evidence="1">Uncharacterized protein</fullName>
    </submittedName>
</protein>
<sequence length="149" mass="17504">THSGRVQLYKLGARFRSLYNGFLSPYYSSSDFRAFSTDVDRSLQSAELFLAGLYPPVGYQVWNKDLLWQPVPVHPYFLDHFEMAQHRETLMCPRFNEARIESLKRLEQNYGSNITDFFKYVIPYIGYKKRRNKALLTPGSPYRLDAIYA</sequence>
<dbReference type="CDD" id="cd07061">
    <property type="entry name" value="HP_HAP_like"/>
    <property type="match status" value="1"/>
</dbReference>
<dbReference type="InterPro" id="IPR000560">
    <property type="entry name" value="His_Pase_clade-2"/>
</dbReference>